<dbReference type="InterPro" id="IPR027417">
    <property type="entry name" value="P-loop_NTPase"/>
</dbReference>
<evidence type="ECO:0000256" key="2">
    <source>
        <dbReference type="ARBA" id="ARBA00022840"/>
    </source>
</evidence>
<feature type="domain" description="Magnesium chelatase ChlI-like catalytic" evidence="3">
    <location>
        <begin position="1"/>
        <end position="166"/>
    </location>
</feature>
<accession>X0ZA83</accession>
<name>X0ZA83_9ZZZZ</name>
<dbReference type="EMBL" id="BARS01056739">
    <property type="protein sequence ID" value="GAG45331.1"/>
    <property type="molecule type" value="Genomic_DNA"/>
</dbReference>
<dbReference type="InterPro" id="IPR000523">
    <property type="entry name" value="Mg_chelatse_chII-like_cat_dom"/>
</dbReference>
<dbReference type="GO" id="GO:0003677">
    <property type="term" value="F:DNA binding"/>
    <property type="evidence" value="ECO:0007669"/>
    <property type="project" value="InterPro"/>
</dbReference>
<dbReference type="Pfam" id="PF01078">
    <property type="entry name" value="Mg_chelatase"/>
    <property type="match status" value="1"/>
</dbReference>
<dbReference type="PANTHER" id="PTHR32039:SF7">
    <property type="entry name" value="COMPETENCE PROTEIN COMM"/>
    <property type="match status" value="1"/>
</dbReference>
<dbReference type="PANTHER" id="PTHR32039">
    <property type="entry name" value="MAGNESIUM-CHELATASE SUBUNIT CHLI"/>
    <property type="match status" value="1"/>
</dbReference>
<sequence>VAAAGHHNMLMIGPPGAGKTMLAKRVATILPALTPEESLETTRVYSSRGLLEPGRSLMAVRPVRMPHHSTSAPALIGGGTIPQPGEVSLAHHGVLFLDELPEFTRPTLEMIRQPLEDREVTIPRVHGTMKFPAAIMLVAAMNPCPCGYFTDPRRQCKCSPNSVERY</sequence>
<dbReference type="PRINTS" id="PR01657">
    <property type="entry name" value="MCMFAMILY"/>
</dbReference>
<gene>
    <name evidence="4" type="ORF">S01H1_83456</name>
</gene>
<evidence type="ECO:0000259" key="3">
    <source>
        <dbReference type="Pfam" id="PF01078"/>
    </source>
</evidence>
<dbReference type="InterPro" id="IPR045006">
    <property type="entry name" value="CHLI-like"/>
</dbReference>
<keyword evidence="1" id="KW-0547">Nucleotide-binding</keyword>
<evidence type="ECO:0000313" key="4">
    <source>
        <dbReference type="EMBL" id="GAG45331.1"/>
    </source>
</evidence>
<organism evidence="4">
    <name type="scientific">marine sediment metagenome</name>
    <dbReference type="NCBI Taxonomy" id="412755"/>
    <lineage>
        <taxon>unclassified sequences</taxon>
        <taxon>metagenomes</taxon>
        <taxon>ecological metagenomes</taxon>
    </lineage>
</organism>
<protein>
    <recommendedName>
        <fullName evidence="3">Magnesium chelatase ChlI-like catalytic domain-containing protein</fullName>
    </recommendedName>
</protein>
<dbReference type="SUPFAM" id="SSF52540">
    <property type="entry name" value="P-loop containing nucleoside triphosphate hydrolases"/>
    <property type="match status" value="1"/>
</dbReference>
<dbReference type="CDD" id="cd00009">
    <property type="entry name" value="AAA"/>
    <property type="match status" value="1"/>
</dbReference>
<reference evidence="4" key="1">
    <citation type="journal article" date="2014" name="Front. Microbiol.">
        <title>High frequency of phylogenetically diverse reductive dehalogenase-homologous genes in deep subseafloor sedimentary metagenomes.</title>
        <authorList>
            <person name="Kawai M."/>
            <person name="Futagami T."/>
            <person name="Toyoda A."/>
            <person name="Takaki Y."/>
            <person name="Nishi S."/>
            <person name="Hori S."/>
            <person name="Arai W."/>
            <person name="Tsubouchi T."/>
            <person name="Morono Y."/>
            <person name="Uchiyama I."/>
            <person name="Ito T."/>
            <person name="Fujiyama A."/>
            <person name="Inagaki F."/>
            <person name="Takami H."/>
        </authorList>
    </citation>
    <scope>NUCLEOTIDE SEQUENCE</scope>
    <source>
        <strain evidence="4">Expedition CK06-06</strain>
    </source>
</reference>
<dbReference type="AlphaFoldDB" id="X0ZA83"/>
<keyword evidence="2" id="KW-0067">ATP-binding</keyword>
<feature type="non-terminal residue" evidence="4">
    <location>
        <position position="166"/>
    </location>
</feature>
<feature type="non-terminal residue" evidence="4">
    <location>
        <position position="1"/>
    </location>
</feature>
<dbReference type="InterPro" id="IPR001208">
    <property type="entry name" value="MCM_dom"/>
</dbReference>
<evidence type="ECO:0000256" key="1">
    <source>
        <dbReference type="ARBA" id="ARBA00022741"/>
    </source>
</evidence>
<proteinExistence type="predicted"/>
<comment type="caution">
    <text evidence="4">The sequence shown here is derived from an EMBL/GenBank/DDBJ whole genome shotgun (WGS) entry which is preliminary data.</text>
</comment>
<dbReference type="Gene3D" id="3.40.50.300">
    <property type="entry name" value="P-loop containing nucleotide triphosphate hydrolases"/>
    <property type="match status" value="1"/>
</dbReference>
<dbReference type="GO" id="GO:0005524">
    <property type="term" value="F:ATP binding"/>
    <property type="evidence" value="ECO:0007669"/>
    <property type="project" value="UniProtKB-KW"/>
</dbReference>